<dbReference type="InterPro" id="IPR011009">
    <property type="entry name" value="Kinase-like_dom_sf"/>
</dbReference>
<dbReference type="EMBL" id="AP019860">
    <property type="protein sequence ID" value="BBM82652.1"/>
    <property type="molecule type" value="Genomic_DNA"/>
</dbReference>
<evidence type="ECO:0000256" key="6">
    <source>
        <dbReference type="ARBA" id="ARBA00022840"/>
    </source>
</evidence>
<evidence type="ECO:0000256" key="3">
    <source>
        <dbReference type="ARBA" id="ARBA00022679"/>
    </source>
</evidence>
<dbReference type="CDD" id="cd14014">
    <property type="entry name" value="STKc_PknB_like"/>
    <property type="match status" value="1"/>
</dbReference>
<dbReference type="Proteomes" id="UP000326354">
    <property type="component" value="Chromosome"/>
</dbReference>
<evidence type="ECO:0000256" key="5">
    <source>
        <dbReference type="ARBA" id="ARBA00022777"/>
    </source>
</evidence>
<dbReference type="PROSITE" id="PS00107">
    <property type="entry name" value="PROTEIN_KINASE_ATP"/>
    <property type="match status" value="1"/>
</dbReference>
<protein>
    <recommendedName>
        <fullName evidence="1">non-specific serine/threonine protein kinase</fullName>
        <ecNumber evidence="1">2.7.11.1</ecNumber>
    </recommendedName>
</protein>
<keyword evidence="6 7" id="KW-0067">ATP-binding</keyword>
<feature type="domain" description="Protein kinase" evidence="9">
    <location>
        <begin position="88"/>
        <end position="347"/>
    </location>
</feature>
<evidence type="ECO:0000313" key="10">
    <source>
        <dbReference type="EMBL" id="BBM82652.1"/>
    </source>
</evidence>
<gene>
    <name evidence="10" type="ORF">UABAM_00995</name>
</gene>
<dbReference type="Gene3D" id="3.30.200.20">
    <property type="entry name" value="Phosphorylase Kinase, domain 1"/>
    <property type="match status" value="1"/>
</dbReference>
<keyword evidence="8" id="KW-0472">Membrane</keyword>
<dbReference type="PROSITE" id="PS50011">
    <property type="entry name" value="PROTEIN_KINASE_DOM"/>
    <property type="match status" value="1"/>
</dbReference>
<keyword evidence="11" id="KW-1185">Reference proteome</keyword>
<dbReference type="Pfam" id="PF03781">
    <property type="entry name" value="FGE-sulfatase"/>
    <property type="match status" value="1"/>
</dbReference>
<sequence length="794" mass="91163">MVTAQDKVFIEKILQMNYVTREQIQECLTLKKIDASKSMADILLEKRYLTQQQVVALMSQTTTSNNIHFSTGLFNSKILSGNTLFERYQVITELGRGGMGIVYKARDLHLQRTVALKMLLESNTDEVAVKRFLREAQTCAQLKHENLIELYDSNVEHGRYFFTMEYIEGQTLKSYAAENRLSTTQITEIMLKMCAGIAYAHTKGVIHRDLKPQNIMIKKNGVVKIMDFGLARSAENTKLSKSGAIVGTLVYMPPEQLSGKKRELDLRSDVYSLGAILYELLTGRPPFQGSYFNLLNYVLNHKPVPPSEVKPYVSKNLETICLKAMEKDKHDRYTSVEKMMRDLKRALAGEKISQKRSWKNMKLSQVLTMVIVATCFFLIGWTSTVNQVDYEQQQKDSRHVQNSKSPATIPKNLWRSCWKKSYFDFTESVWMNLSSSDQKKYSNHYQKWYAQQHNINRHKTFTISENEVTMCLIPPGKFFMGQKGDENADNAQHRVTISQPFYVLKNKLDRKTLAKLLQMSPPKFFGLSWQDAVDYCEMLGWVLPSEAQWEYMFRAGVVEEKFLTKDNTWGVENFDHIGEWCFDRADVALYRNKNCVRTPNTYVDDNVDPLCKEGQYNIFRRFGVKRYTSSADRVDVRPILPVVTSTAPLPNVSTKEVVIGRLSQQSGTQNLIGLDKIGLAPRSLGWNPKHNRFIIADAGGKFAAQFILKKVPAKVFICYKGLVSASPIPGLVNVEMNNHILENRSTWPNTEYLKKTWCIDKSMLREGLNVFSIYYAGNSAHVWFDYIEIATREK</sequence>
<keyword evidence="8" id="KW-0812">Transmembrane</keyword>
<dbReference type="InterPro" id="IPR016187">
    <property type="entry name" value="CTDL_fold"/>
</dbReference>
<dbReference type="EC" id="2.7.11.1" evidence="1"/>
<evidence type="ECO:0000256" key="8">
    <source>
        <dbReference type="SAM" id="Phobius"/>
    </source>
</evidence>
<dbReference type="FunFam" id="1.10.510.10:FF:000021">
    <property type="entry name" value="Serine/threonine protein kinase"/>
    <property type="match status" value="1"/>
</dbReference>
<dbReference type="Gene3D" id="1.10.510.10">
    <property type="entry name" value="Transferase(Phosphotransferase) domain 1"/>
    <property type="match status" value="1"/>
</dbReference>
<evidence type="ECO:0000256" key="1">
    <source>
        <dbReference type="ARBA" id="ARBA00012513"/>
    </source>
</evidence>
<dbReference type="AlphaFoldDB" id="A0A5S9F1Q4"/>
<dbReference type="Pfam" id="PF00069">
    <property type="entry name" value="Pkinase"/>
    <property type="match status" value="1"/>
</dbReference>
<dbReference type="InterPro" id="IPR000719">
    <property type="entry name" value="Prot_kinase_dom"/>
</dbReference>
<dbReference type="PANTHER" id="PTHR43289:SF34">
    <property type="entry name" value="SERINE_THREONINE-PROTEIN KINASE YBDM-RELATED"/>
    <property type="match status" value="1"/>
</dbReference>
<dbReference type="GO" id="GO:0004674">
    <property type="term" value="F:protein serine/threonine kinase activity"/>
    <property type="evidence" value="ECO:0007669"/>
    <property type="project" value="UniProtKB-KW"/>
</dbReference>
<dbReference type="GO" id="GO:0005524">
    <property type="term" value="F:ATP binding"/>
    <property type="evidence" value="ECO:0007669"/>
    <property type="project" value="UniProtKB-UniRule"/>
</dbReference>
<dbReference type="Gene3D" id="3.90.1580.10">
    <property type="entry name" value="paralog of FGE (formylglycine-generating enzyme)"/>
    <property type="match status" value="1"/>
</dbReference>
<dbReference type="SMART" id="SM00220">
    <property type="entry name" value="S_TKc"/>
    <property type="match status" value="1"/>
</dbReference>
<dbReference type="RefSeq" id="WP_151966887.1">
    <property type="nucleotide sequence ID" value="NZ_AP019860.1"/>
</dbReference>
<organism evidence="10 11">
    <name type="scientific">Uabimicrobium amorphum</name>
    <dbReference type="NCBI Taxonomy" id="2596890"/>
    <lineage>
        <taxon>Bacteria</taxon>
        <taxon>Pseudomonadati</taxon>
        <taxon>Planctomycetota</taxon>
        <taxon>Candidatus Uabimicrobiia</taxon>
        <taxon>Candidatus Uabimicrobiales</taxon>
        <taxon>Candidatus Uabimicrobiaceae</taxon>
        <taxon>Candidatus Uabimicrobium</taxon>
    </lineage>
</organism>
<keyword evidence="2" id="KW-0723">Serine/threonine-protein kinase</keyword>
<keyword evidence="5 10" id="KW-0418">Kinase</keyword>
<dbReference type="SUPFAM" id="SSF56112">
    <property type="entry name" value="Protein kinase-like (PK-like)"/>
    <property type="match status" value="1"/>
</dbReference>
<dbReference type="InterPro" id="IPR005532">
    <property type="entry name" value="SUMF_dom"/>
</dbReference>
<evidence type="ECO:0000256" key="2">
    <source>
        <dbReference type="ARBA" id="ARBA00022527"/>
    </source>
</evidence>
<reference evidence="10 11" key="1">
    <citation type="submission" date="2019-08" db="EMBL/GenBank/DDBJ databases">
        <title>Complete genome sequence of Candidatus Uab amorphum.</title>
        <authorList>
            <person name="Shiratori T."/>
            <person name="Suzuki S."/>
            <person name="Kakizawa Y."/>
            <person name="Ishida K."/>
        </authorList>
    </citation>
    <scope>NUCLEOTIDE SEQUENCE [LARGE SCALE GENOMIC DNA]</scope>
    <source>
        <strain evidence="10 11">SRT547</strain>
    </source>
</reference>
<evidence type="ECO:0000256" key="7">
    <source>
        <dbReference type="PROSITE-ProRule" id="PRU10141"/>
    </source>
</evidence>
<dbReference type="InterPro" id="IPR042095">
    <property type="entry name" value="SUMF_sf"/>
</dbReference>
<keyword evidence="4 7" id="KW-0547">Nucleotide-binding</keyword>
<feature type="transmembrane region" description="Helical" evidence="8">
    <location>
        <begin position="363"/>
        <end position="381"/>
    </location>
</feature>
<dbReference type="SUPFAM" id="SSF56436">
    <property type="entry name" value="C-type lectin-like"/>
    <property type="match status" value="1"/>
</dbReference>
<dbReference type="InterPro" id="IPR017441">
    <property type="entry name" value="Protein_kinase_ATP_BS"/>
</dbReference>
<evidence type="ECO:0000259" key="9">
    <source>
        <dbReference type="PROSITE" id="PS50011"/>
    </source>
</evidence>
<evidence type="ECO:0000256" key="4">
    <source>
        <dbReference type="ARBA" id="ARBA00022741"/>
    </source>
</evidence>
<dbReference type="KEGG" id="uam:UABAM_00995"/>
<accession>A0A5S9F1Q4</accession>
<feature type="binding site" evidence="7">
    <location>
        <position position="117"/>
    </location>
    <ligand>
        <name>ATP</name>
        <dbReference type="ChEBI" id="CHEBI:30616"/>
    </ligand>
</feature>
<evidence type="ECO:0000313" key="11">
    <source>
        <dbReference type="Proteomes" id="UP000326354"/>
    </source>
</evidence>
<name>A0A5S9F1Q4_UABAM</name>
<dbReference type="PANTHER" id="PTHR43289">
    <property type="entry name" value="MITOGEN-ACTIVATED PROTEIN KINASE KINASE KINASE 20-RELATED"/>
    <property type="match status" value="1"/>
</dbReference>
<dbReference type="InterPro" id="IPR008271">
    <property type="entry name" value="Ser/Thr_kinase_AS"/>
</dbReference>
<dbReference type="OrthoDB" id="6111975at2"/>
<proteinExistence type="predicted"/>
<keyword evidence="3" id="KW-0808">Transferase</keyword>
<keyword evidence="8" id="KW-1133">Transmembrane helix</keyword>
<dbReference type="PROSITE" id="PS00108">
    <property type="entry name" value="PROTEIN_KINASE_ST"/>
    <property type="match status" value="1"/>
</dbReference>